<reference evidence="1 2" key="1">
    <citation type="submission" date="2014-11" db="EMBL/GenBank/DDBJ databases">
        <title>Genetic blueprint of the zoonotic pathogen Toxocara canis.</title>
        <authorList>
            <person name="Zhu X.-Q."/>
            <person name="Korhonen P.K."/>
            <person name="Cai H."/>
            <person name="Young N.D."/>
            <person name="Nejsum P."/>
            <person name="von Samson-Himmelstjerna G."/>
            <person name="Boag P.R."/>
            <person name="Tan P."/>
            <person name="Li Q."/>
            <person name="Min J."/>
            <person name="Yang Y."/>
            <person name="Wang X."/>
            <person name="Fang X."/>
            <person name="Hall R.S."/>
            <person name="Hofmann A."/>
            <person name="Sternberg P.W."/>
            <person name="Jex A.R."/>
            <person name="Gasser R.B."/>
        </authorList>
    </citation>
    <scope>NUCLEOTIDE SEQUENCE [LARGE SCALE GENOMIC DNA]</scope>
    <source>
        <strain evidence="1">PN_DK_2014</strain>
    </source>
</reference>
<name>A0A0B2UZS7_TOXCA</name>
<gene>
    <name evidence="1" type="ORF">Tcan_00555</name>
</gene>
<dbReference type="AlphaFoldDB" id="A0A0B2UZS7"/>
<protein>
    <submittedName>
        <fullName evidence="1">Uncharacterized protein</fullName>
    </submittedName>
</protein>
<proteinExistence type="predicted"/>
<sequence>LTVSPCHVVSPHATVLWHWLAENIRQISDGRKCIAREYDVCKEHNNVTAQNQCGNSDQQIMSQSADRERFRKLGKRAPSNCLLSNDSPANGLLNRCSPSIRTHGQVGYLAEFICVFQHSMQSFRWLYSY</sequence>
<dbReference type="EMBL" id="JPKZ01002862">
    <property type="protein sequence ID" value="KHN74709.1"/>
    <property type="molecule type" value="Genomic_DNA"/>
</dbReference>
<dbReference type="Proteomes" id="UP000031036">
    <property type="component" value="Unassembled WGS sequence"/>
</dbReference>
<accession>A0A0B2UZS7</accession>
<organism evidence="1 2">
    <name type="scientific">Toxocara canis</name>
    <name type="common">Canine roundworm</name>
    <dbReference type="NCBI Taxonomy" id="6265"/>
    <lineage>
        <taxon>Eukaryota</taxon>
        <taxon>Metazoa</taxon>
        <taxon>Ecdysozoa</taxon>
        <taxon>Nematoda</taxon>
        <taxon>Chromadorea</taxon>
        <taxon>Rhabditida</taxon>
        <taxon>Spirurina</taxon>
        <taxon>Ascaridomorpha</taxon>
        <taxon>Ascaridoidea</taxon>
        <taxon>Toxocaridae</taxon>
        <taxon>Toxocara</taxon>
    </lineage>
</organism>
<feature type="non-terminal residue" evidence="1">
    <location>
        <position position="129"/>
    </location>
</feature>
<evidence type="ECO:0000313" key="1">
    <source>
        <dbReference type="EMBL" id="KHN74709.1"/>
    </source>
</evidence>
<comment type="caution">
    <text evidence="1">The sequence shown here is derived from an EMBL/GenBank/DDBJ whole genome shotgun (WGS) entry which is preliminary data.</text>
</comment>
<keyword evidence="2" id="KW-1185">Reference proteome</keyword>
<feature type="non-terminal residue" evidence="1">
    <location>
        <position position="1"/>
    </location>
</feature>
<evidence type="ECO:0000313" key="2">
    <source>
        <dbReference type="Proteomes" id="UP000031036"/>
    </source>
</evidence>